<comment type="subcellular location">
    <subcellularLocation>
        <location evidence="1">Cell membrane</location>
        <topology evidence="1">Multi-pass membrane protein</topology>
    </subcellularLocation>
</comment>
<feature type="transmembrane region" description="Helical" evidence="7">
    <location>
        <begin position="226"/>
        <end position="250"/>
    </location>
</feature>
<evidence type="ECO:0000256" key="2">
    <source>
        <dbReference type="ARBA" id="ARBA00009772"/>
    </source>
</evidence>
<dbReference type="PATRIC" id="fig|394096.3.peg.43"/>
<evidence type="ECO:0000256" key="3">
    <source>
        <dbReference type="ARBA" id="ARBA00022475"/>
    </source>
</evidence>
<dbReference type="STRING" id="394096.DB31_0045"/>
<dbReference type="PANTHER" id="PTHR30065:SF1">
    <property type="entry name" value="SURFACE PRESENTATION OF ANTIGENS PROTEIN SPAR"/>
    <property type="match status" value="1"/>
</dbReference>
<evidence type="ECO:0000256" key="6">
    <source>
        <dbReference type="ARBA" id="ARBA00023136"/>
    </source>
</evidence>
<reference evidence="8 9" key="1">
    <citation type="submission" date="2014-04" db="EMBL/GenBank/DDBJ databases">
        <title>Genome assembly of Hyalangium minutum DSM 14724.</title>
        <authorList>
            <person name="Sharma G."/>
            <person name="Subramanian S."/>
        </authorList>
    </citation>
    <scope>NUCLEOTIDE SEQUENCE [LARGE SCALE GENOMIC DNA]</scope>
    <source>
        <strain evidence="8 9">DSM 14724</strain>
    </source>
</reference>
<keyword evidence="4 7" id="KW-0812">Transmembrane</keyword>
<dbReference type="RefSeq" id="WP_044180495.1">
    <property type="nucleotide sequence ID" value="NZ_JMCB01000001.1"/>
</dbReference>
<keyword evidence="8" id="KW-0969">Cilium</keyword>
<evidence type="ECO:0000256" key="5">
    <source>
        <dbReference type="ARBA" id="ARBA00022989"/>
    </source>
</evidence>
<dbReference type="Pfam" id="PF01311">
    <property type="entry name" value="Bac_export_1"/>
    <property type="match status" value="1"/>
</dbReference>
<keyword evidence="9" id="KW-1185">Reference proteome</keyword>
<dbReference type="AlphaFoldDB" id="A0A085WVS1"/>
<feature type="transmembrane region" description="Helical" evidence="7">
    <location>
        <begin position="192"/>
        <end position="214"/>
    </location>
</feature>
<keyword evidence="6 7" id="KW-0472">Membrane</keyword>
<dbReference type="GO" id="GO:0006605">
    <property type="term" value="P:protein targeting"/>
    <property type="evidence" value="ECO:0007669"/>
    <property type="project" value="InterPro"/>
</dbReference>
<dbReference type="PRINTS" id="PR00953">
    <property type="entry name" value="TYPE3IMRPROT"/>
</dbReference>
<keyword evidence="8" id="KW-0966">Cell projection</keyword>
<keyword evidence="3" id="KW-1003">Cell membrane</keyword>
<protein>
    <submittedName>
        <fullName evidence="8">Flagellar biosynthesis protein FliR</fullName>
    </submittedName>
</protein>
<keyword evidence="8" id="KW-0282">Flagellum</keyword>
<dbReference type="GO" id="GO:0005886">
    <property type="term" value="C:plasma membrane"/>
    <property type="evidence" value="ECO:0007669"/>
    <property type="project" value="UniProtKB-SubCell"/>
</dbReference>
<gene>
    <name evidence="8" type="ORF">DB31_0045</name>
</gene>
<dbReference type="Proteomes" id="UP000028725">
    <property type="component" value="Unassembled WGS sequence"/>
</dbReference>
<sequence length="272" mass="29394">MNASEAIAKLAEQANIQLIIFAVGLIMCRVLPVIIFSPFLGGEVTPTEVKMGVGITLSIVMFPLVAQRMGTIPSQPLPYIALLLKEIFIGMSLAFIVSAIFDAARVAGNLADTMMGSNNAQLYVPQLGQQVTLYSNLKTQLAVVLFLTLNGHHVVIEALADSFVAVPLDGFPRFSAGLWPFFEVSIRVFADLLRISLILSAPVVLATFLTDLGMGAINRVATNLQVFFIAMAIKPMVAAIIFGISIQMIIGRFQDEFASMLAILKHAIRLLS</sequence>
<comment type="similarity">
    <text evidence="2">Belongs to the FliR/MopE/SpaR family.</text>
</comment>
<dbReference type="PANTHER" id="PTHR30065">
    <property type="entry name" value="FLAGELLAR BIOSYNTHETIC PROTEIN FLIR"/>
    <property type="match status" value="1"/>
</dbReference>
<evidence type="ECO:0000256" key="4">
    <source>
        <dbReference type="ARBA" id="ARBA00022692"/>
    </source>
</evidence>
<keyword evidence="5 7" id="KW-1133">Transmembrane helix</keyword>
<evidence type="ECO:0000313" key="8">
    <source>
        <dbReference type="EMBL" id="KFE71784.1"/>
    </source>
</evidence>
<evidence type="ECO:0000256" key="7">
    <source>
        <dbReference type="SAM" id="Phobius"/>
    </source>
</evidence>
<comment type="caution">
    <text evidence="8">The sequence shown here is derived from an EMBL/GenBank/DDBJ whole genome shotgun (WGS) entry which is preliminary data.</text>
</comment>
<proteinExistence type="inferred from homology"/>
<evidence type="ECO:0000313" key="9">
    <source>
        <dbReference type="Proteomes" id="UP000028725"/>
    </source>
</evidence>
<evidence type="ECO:0000256" key="1">
    <source>
        <dbReference type="ARBA" id="ARBA00004651"/>
    </source>
</evidence>
<dbReference type="OrthoDB" id="9797790at2"/>
<dbReference type="EMBL" id="JMCB01000001">
    <property type="protein sequence ID" value="KFE71784.1"/>
    <property type="molecule type" value="Genomic_DNA"/>
</dbReference>
<name>A0A085WVS1_9BACT</name>
<feature type="transmembrane region" description="Helical" evidence="7">
    <location>
        <begin position="18"/>
        <end position="37"/>
    </location>
</feature>
<accession>A0A085WVS1</accession>
<organism evidence="8 9">
    <name type="scientific">Hyalangium minutum</name>
    <dbReference type="NCBI Taxonomy" id="394096"/>
    <lineage>
        <taxon>Bacteria</taxon>
        <taxon>Pseudomonadati</taxon>
        <taxon>Myxococcota</taxon>
        <taxon>Myxococcia</taxon>
        <taxon>Myxococcales</taxon>
        <taxon>Cystobacterineae</taxon>
        <taxon>Archangiaceae</taxon>
        <taxon>Hyalangium</taxon>
    </lineage>
</organism>
<dbReference type="InterPro" id="IPR002010">
    <property type="entry name" value="T3SS_IM_R"/>
</dbReference>
<feature type="transmembrane region" description="Helical" evidence="7">
    <location>
        <begin position="78"/>
        <end position="101"/>
    </location>
</feature>